<keyword evidence="5" id="KW-0067">ATP-binding</keyword>
<dbReference type="Proteomes" id="UP000030764">
    <property type="component" value="Unassembled WGS sequence"/>
</dbReference>
<dbReference type="PROSITE" id="PS51192">
    <property type="entry name" value="HELICASE_ATP_BIND_1"/>
    <property type="match status" value="1"/>
</dbReference>
<dbReference type="CDD" id="cd18787">
    <property type="entry name" value="SF2_C_DEAD"/>
    <property type="match status" value="1"/>
</dbReference>
<dbReference type="GO" id="GO:0016787">
    <property type="term" value="F:hydrolase activity"/>
    <property type="evidence" value="ECO:0007669"/>
    <property type="project" value="UniProtKB-KW"/>
</dbReference>
<dbReference type="InterPro" id="IPR014001">
    <property type="entry name" value="Helicase_ATP-bd"/>
</dbReference>
<evidence type="ECO:0000256" key="5">
    <source>
        <dbReference type="ARBA" id="ARBA00022840"/>
    </source>
</evidence>
<dbReference type="SMART" id="SM00487">
    <property type="entry name" value="DEXDc"/>
    <property type="match status" value="1"/>
</dbReference>
<evidence type="ECO:0000259" key="9">
    <source>
        <dbReference type="PROSITE" id="PS51192"/>
    </source>
</evidence>
<sequence>MICKLLRLTHETNTAEGHGLMIWHKRVGVVAFARTANALLGHVFEFSFGRCVFLWVQPSGTCDDWVAVDYDAMNHVVFWLLSGCKGLRNVREFSEDCVVWAGAADCSQSICCFIRWGALTAQYFDNAADDFNSVSCSSSCAKGCQDDDDEDPLDAFMAGIEAQAKKDKEKSEEHARNEPVEEENKHKLGRTDIEEEDDQESWVEANKDKIVSEGNDEVDELEYDEEGNPLPPKKKYIDPLPAVDHTSIEYEPFEKNFYEEHSDIVALTVEDVKKLRQTLDIKVLGAFPAKPVTSFAHFGFDEQLMNIIRKSQFTQPTPIQAQGVPIAMSGRDIVGIAKTGSGKTAAYLWPALYHIMDQRDLQPNEGPICLIVVPTRELAIQVYNEARKYGKPYGLRVVCAYGGGSKWEQTKALQEGAEIVVCTPGRLIDLVKAQATNLERVTYLVFDEADRMFDLGFEAQVRSIANHVRPDRQCLMFSATFKKKIERLSRDILSDPIKVIQGEIGEANTDIQQVVEVLPAGPAKWLWLTNNLVKFCSVGKVLIFVSQKLHAEELAKNLNGRDFRVCLLHGDLLQHQRNEVIQAFRKEDIPILVATDVAARGLDIPSIKTVVNYDVARDADTHVHRIGRTGRAGEKGSAYTLVTEKDKEFAGHLVRSLEAVNQNVPKALLDLAMQSTWFRKTRFKKEKAKRPGIGGFGLGYTEKGKDAQPLGNMQSAHVSFAGSNAATSSSGSSRLAAIKSAYASSYQSTFKQASADTAWDNKAHIATDPTPEWKKRVEAFRLAHIQPPSESPSAERSPSAGSTCKKSRWE</sequence>
<evidence type="ECO:0000256" key="2">
    <source>
        <dbReference type="ARBA" id="ARBA00022741"/>
    </source>
</evidence>
<feature type="region of interest" description="Disordered" evidence="8">
    <location>
        <begin position="218"/>
        <end position="237"/>
    </location>
</feature>
<name>A0A085M6I3_9BILA</name>
<dbReference type="InterPro" id="IPR027417">
    <property type="entry name" value="P-loop_NTPase"/>
</dbReference>
<organism evidence="12 13">
    <name type="scientific">Trichuris suis</name>
    <name type="common">pig whipworm</name>
    <dbReference type="NCBI Taxonomy" id="68888"/>
    <lineage>
        <taxon>Eukaryota</taxon>
        <taxon>Metazoa</taxon>
        <taxon>Ecdysozoa</taxon>
        <taxon>Nematoda</taxon>
        <taxon>Enoplea</taxon>
        <taxon>Dorylaimia</taxon>
        <taxon>Trichinellida</taxon>
        <taxon>Trichuridae</taxon>
        <taxon>Trichuris</taxon>
    </lineage>
</organism>
<dbReference type="PROSITE" id="PS00039">
    <property type="entry name" value="DEAD_ATP_HELICASE"/>
    <property type="match status" value="1"/>
</dbReference>
<feature type="domain" description="Helicase C-terminal" evidence="10">
    <location>
        <begin position="527"/>
        <end position="672"/>
    </location>
</feature>
<keyword evidence="3" id="KW-0378">Hydrolase</keyword>
<dbReference type="InterPro" id="IPR014014">
    <property type="entry name" value="RNA_helicase_DEAD_Q_motif"/>
</dbReference>
<evidence type="ECO:0000256" key="7">
    <source>
        <dbReference type="PROSITE-ProRule" id="PRU00552"/>
    </source>
</evidence>
<evidence type="ECO:0000256" key="6">
    <source>
        <dbReference type="ARBA" id="ARBA00047984"/>
    </source>
</evidence>
<evidence type="ECO:0000256" key="3">
    <source>
        <dbReference type="ARBA" id="ARBA00022801"/>
    </source>
</evidence>
<evidence type="ECO:0000313" key="13">
    <source>
        <dbReference type="Proteomes" id="UP000030764"/>
    </source>
</evidence>
<dbReference type="EC" id="3.6.4.13" evidence="1"/>
<dbReference type="Gene3D" id="3.40.50.300">
    <property type="entry name" value="P-loop containing nucleotide triphosphate hydrolases"/>
    <property type="match status" value="2"/>
</dbReference>
<evidence type="ECO:0000313" key="12">
    <source>
        <dbReference type="EMBL" id="KFD52829.1"/>
    </source>
</evidence>
<evidence type="ECO:0000256" key="4">
    <source>
        <dbReference type="ARBA" id="ARBA00022806"/>
    </source>
</evidence>
<dbReference type="PROSITE" id="PS51195">
    <property type="entry name" value="Q_MOTIF"/>
    <property type="match status" value="1"/>
</dbReference>
<dbReference type="SUPFAM" id="SSF52540">
    <property type="entry name" value="P-loop containing nucleoside triphosphate hydrolases"/>
    <property type="match status" value="1"/>
</dbReference>
<dbReference type="PANTHER" id="PTHR47958">
    <property type="entry name" value="ATP-DEPENDENT RNA HELICASE DBP3"/>
    <property type="match status" value="1"/>
</dbReference>
<evidence type="ECO:0000256" key="1">
    <source>
        <dbReference type="ARBA" id="ARBA00012552"/>
    </source>
</evidence>
<dbReference type="Pfam" id="PF00270">
    <property type="entry name" value="DEAD"/>
    <property type="match status" value="1"/>
</dbReference>
<dbReference type="Pfam" id="PF00271">
    <property type="entry name" value="Helicase_C"/>
    <property type="match status" value="1"/>
</dbReference>
<feature type="domain" description="DEAD-box RNA helicase Q" evidence="11">
    <location>
        <begin position="293"/>
        <end position="321"/>
    </location>
</feature>
<dbReference type="InterPro" id="IPR001650">
    <property type="entry name" value="Helicase_C-like"/>
</dbReference>
<feature type="compositionally biased region" description="Low complexity" evidence="8">
    <location>
        <begin position="787"/>
        <end position="802"/>
    </location>
</feature>
<dbReference type="InterPro" id="IPR011545">
    <property type="entry name" value="DEAD/DEAH_box_helicase_dom"/>
</dbReference>
<dbReference type="GO" id="GO:0003724">
    <property type="term" value="F:RNA helicase activity"/>
    <property type="evidence" value="ECO:0007669"/>
    <property type="project" value="UniProtKB-EC"/>
</dbReference>
<feature type="compositionally biased region" description="Basic and acidic residues" evidence="8">
    <location>
        <begin position="163"/>
        <end position="192"/>
    </location>
</feature>
<dbReference type="GO" id="GO:0043186">
    <property type="term" value="C:P granule"/>
    <property type="evidence" value="ECO:0007669"/>
    <property type="project" value="UniProtKB-ARBA"/>
</dbReference>
<proteinExistence type="predicted"/>
<accession>A0A085M6I3</accession>
<dbReference type="EMBL" id="KL363223">
    <property type="protein sequence ID" value="KFD52829.1"/>
    <property type="molecule type" value="Genomic_DNA"/>
</dbReference>
<dbReference type="InterPro" id="IPR000629">
    <property type="entry name" value="RNA-helicase_DEAD-box_CS"/>
</dbReference>
<dbReference type="GO" id="GO:0003676">
    <property type="term" value="F:nucleic acid binding"/>
    <property type="evidence" value="ECO:0007669"/>
    <property type="project" value="InterPro"/>
</dbReference>
<dbReference type="AlphaFoldDB" id="A0A085M6I3"/>
<dbReference type="GO" id="GO:0005524">
    <property type="term" value="F:ATP binding"/>
    <property type="evidence" value="ECO:0007669"/>
    <property type="project" value="UniProtKB-KW"/>
</dbReference>
<gene>
    <name evidence="12" type="ORF">M513_06320</name>
</gene>
<feature type="region of interest" description="Disordered" evidence="8">
    <location>
        <begin position="782"/>
        <end position="810"/>
    </location>
</feature>
<evidence type="ECO:0000259" key="11">
    <source>
        <dbReference type="PROSITE" id="PS51195"/>
    </source>
</evidence>
<protein>
    <recommendedName>
        <fullName evidence="1">RNA helicase</fullName>
        <ecNumber evidence="1">3.6.4.13</ecNumber>
    </recommendedName>
</protein>
<feature type="domain" description="Helicase ATP-binding" evidence="9">
    <location>
        <begin position="324"/>
        <end position="499"/>
    </location>
</feature>
<dbReference type="PROSITE" id="PS51194">
    <property type="entry name" value="HELICASE_CTER"/>
    <property type="match status" value="1"/>
</dbReference>
<reference evidence="12 13" key="1">
    <citation type="journal article" date="2014" name="Nat. Genet.">
        <title>Genome and transcriptome of the porcine whipworm Trichuris suis.</title>
        <authorList>
            <person name="Jex A.R."/>
            <person name="Nejsum P."/>
            <person name="Schwarz E.M."/>
            <person name="Hu L."/>
            <person name="Young N.D."/>
            <person name="Hall R.S."/>
            <person name="Korhonen P.K."/>
            <person name="Liao S."/>
            <person name="Thamsborg S."/>
            <person name="Xia J."/>
            <person name="Xu P."/>
            <person name="Wang S."/>
            <person name="Scheerlinck J.P."/>
            <person name="Hofmann A."/>
            <person name="Sternberg P.W."/>
            <person name="Wang J."/>
            <person name="Gasser R.B."/>
        </authorList>
    </citation>
    <scope>NUCLEOTIDE SEQUENCE [LARGE SCALE GENOMIC DNA]</scope>
    <source>
        <strain evidence="12">DCEP-RM93M</strain>
    </source>
</reference>
<feature type="compositionally biased region" description="Acidic residues" evidence="8">
    <location>
        <begin position="218"/>
        <end position="227"/>
    </location>
</feature>
<dbReference type="SMART" id="SM00490">
    <property type="entry name" value="HELICc"/>
    <property type="match status" value="1"/>
</dbReference>
<feature type="region of interest" description="Disordered" evidence="8">
    <location>
        <begin position="163"/>
        <end position="201"/>
    </location>
</feature>
<evidence type="ECO:0000256" key="8">
    <source>
        <dbReference type="SAM" id="MobiDB-lite"/>
    </source>
</evidence>
<keyword evidence="2" id="KW-0547">Nucleotide-binding</keyword>
<comment type="catalytic activity">
    <reaction evidence="6">
        <text>ATP + H2O = ADP + phosphate + H(+)</text>
        <dbReference type="Rhea" id="RHEA:13065"/>
        <dbReference type="ChEBI" id="CHEBI:15377"/>
        <dbReference type="ChEBI" id="CHEBI:15378"/>
        <dbReference type="ChEBI" id="CHEBI:30616"/>
        <dbReference type="ChEBI" id="CHEBI:43474"/>
        <dbReference type="ChEBI" id="CHEBI:456216"/>
        <dbReference type="EC" id="3.6.4.13"/>
    </reaction>
</comment>
<dbReference type="CDD" id="cd17952">
    <property type="entry name" value="DEADc_DDX42"/>
    <property type="match status" value="1"/>
</dbReference>
<evidence type="ECO:0000259" key="10">
    <source>
        <dbReference type="PROSITE" id="PS51194"/>
    </source>
</evidence>
<keyword evidence="13" id="KW-1185">Reference proteome</keyword>
<dbReference type="FunFam" id="3.40.50.300:FF:000079">
    <property type="entry name" value="probable ATP-dependent RNA helicase DDX17"/>
    <property type="match status" value="1"/>
</dbReference>
<feature type="short sequence motif" description="Q motif" evidence="7">
    <location>
        <begin position="293"/>
        <end position="321"/>
    </location>
</feature>
<keyword evidence="4" id="KW-0347">Helicase</keyword>